<proteinExistence type="predicted"/>
<dbReference type="EMBL" id="JAPNTZ010000001">
    <property type="protein sequence ID" value="MCY1137083.1"/>
    <property type="molecule type" value="Genomic_DNA"/>
</dbReference>
<evidence type="ECO:0000313" key="4">
    <source>
        <dbReference type="Proteomes" id="UP001151002"/>
    </source>
</evidence>
<reference evidence="3" key="1">
    <citation type="submission" date="2022-11" db="EMBL/GenBank/DDBJ databases">
        <authorList>
            <person name="Somphong A."/>
            <person name="Phongsopitanun W."/>
        </authorList>
    </citation>
    <scope>NUCLEOTIDE SEQUENCE</scope>
    <source>
        <strain evidence="3">Pm04-4</strain>
    </source>
</reference>
<dbReference type="RefSeq" id="WP_267560894.1">
    <property type="nucleotide sequence ID" value="NZ_JAPNTZ010000001.1"/>
</dbReference>
<protein>
    <submittedName>
        <fullName evidence="3">Class F sortase</fullName>
    </submittedName>
</protein>
<gene>
    <name evidence="3" type="ORF">OWR29_03670</name>
</gene>
<dbReference type="InterPro" id="IPR042001">
    <property type="entry name" value="Sortase_F"/>
</dbReference>
<dbReference type="Proteomes" id="UP001151002">
    <property type="component" value="Unassembled WGS sequence"/>
</dbReference>
<dbReference type="InterPro" id="IPR005754">
    <property type="entry name" value="Sortase"/>
</dbReference>
<dbReference type="CDD" id="cd05829">
    <property type="entry name" value="Sortase_F"/>
    <property type="match status" value="1"/>
</dbReference>
<keyword evidence="4" id="KW-1185">Reference proteome</keyword>
<dbReference type="Gene3D" id="2.40.260.10">
    <property type="entry name" value="Sortase"/>
    <property type="match status" value="1"/>
</dbReference>
<evidence type="ECO:0000256" key="1">
    <source>
        <dbReference type="ARBA" id="ARBA00022801"/>
    </source>
</evidence>
<organism evidence="3 4">
    <name type="scientific">Paractinoplanes pyxinae</name>
    <dbReference type="NCBI Taxonomy" id="2997416"/>
    <lineage>
        <taxon>Bacteria</taxon>
        <taxon>Bacillati</taxon>
        <taxon>Actinomycetota</taxon>
        <taxon>Actinomycetes</taxon>
        <taxon>Micromonosporales</taxon>
        <taxon>Micromonosporaceae</taxon>
        <taxon>Paractinoplanes</taxon>
    </lineage>
</organism>
<dbReference type="SUPFAM" id="SSF63817">
    <property type="entry name" value="Sortase"/>
    <property type="match status" value="1"/>
</dbReference>
<evidence type="ECO:0000313" key="3">
    <source>
        <dbReference type="EMBL" id="MCY1137083.1"/>
    </source>
</evidence>
<evidence type="ECO:0000256" key="2">
    <source>
        <dbReference type="SAM" id="MobiDB-lite"/>
    </source>
</evidence>
<feature type="region of interest" description="Disordered" evidence="2">
    <location>
        <begin position="52"/>
        <end position="83"/>
    </location>
</feature>
<dbReference type="InterPro" id="IPR023365">
    <property type="entry name" value="Sortase_dom-sf"/>
</dbReference>
<sequence length="229" mass="23520">MTEPLSGGRRAAGWAALAAGLSALAAGVALAIHSGQPPEDAGALPVAVAAPQSVTPSGKPAPTAKARNEKKPTQKAPTPPAWATPTRVAIGQLKVDAPVQAVGVRADRSLNVPDDGARLGWWIGSATPGSPRGTVVIAGHVDTAEDGPGALFRLENLKLGATIQVRAGDRVVAYKAVARRSYPKQRLPKELFAANTAPRLALVTCGGSFHDGVYSHNVIVYAEPVSSRV</sequence>
<name>A0ABT4AUR1_9ACTN</name>
<dbReference type="Pfam" id="PF04203">
    <property type="entry name" value="Sortase"/>
    <property type="match status" value="1"/>
</dbReference>
<comment type="caution">
    <text evidence="3">The sequence shown here is derived from an EMBL/GenBank/DDBJ whole genome shotgun (WGS) entry which is preliminary data.</text>
</comment>
<keyword evidence="1" id="KW-0378">Hydrolase</keyword>
<accession>A0ABT4AUR1</accession>